<proteinExistence type="predicted"/>
<organism evidence="1">
    <name type="scientific">viral metagenome</name>
    <dbReference type="NCBI Taxonomy" id="1070528"/>
    <lineage>
        <taxon>unclassified sequences</taxon>
        <taxon>metagenomes</taxon>
        <taxon>organismal metagenomes</taxon>
    </lineage>
</organism>
<accession>A0A6C0E4B6</accession>
<sequence>MSIDAEWAEFLYGSVDNGSSLLQEPETDNDILRDCKKENIEKYMYDNSVNNNNIHDSKQSGISETPKPSDIYISTKTKIAHFNQSIDLKKVFWKIIVQRYCTRAEGVIKKQMKFNSLEKSDYDEIQNNLKREYYYDQHVITHIENSTGRILFKDIRKVSVGVCKKDLLQYRSKKKSAFYNCFVLIIRLSDDSSNYKEYHVKIFNTGKIEIPGVQDEILFQRVLLLLLTIIQPHVESPLKYNSDIYETVLINSIFKCGYYINRESLYDILKYKYNIQTIYDPCSYPGIQCKFYYNPDVGIQTGSQISEEGKKKYKHINQVSFMIFRTGSVLIVGKCEENVLREIYEFIKKILIDEYKQVFEENTEISIPVKDKKQKQRKHEFMVDDENVEELQDLLLL</sequence>
<dbReference type="InterPro" id="IPR012295">
    <property type="entry name" value="TBP_dom_sf"/>
</dbReference>
<dbReference type="SUPFAM" id="SSF55945">
    <property type="entry name" value="TATA-box binding protein-like"/>
    <property type="match status" value="1"/>
</dbReference>
<reference evidence="1" key="1">
    <citation type="journal article" date="2020" name="Nature">
        <title>Giant virus diversity and host interactions through global metagenomics.</title>
        <authorList>
            <person name="Schulz F."/>
            <person name="Roux S."/>
            <person name="Paez-Espino D."/>
            <person name="Jungbluth S."/>
            <person name="Walsh D.A."/>
            <person name="Denef V.J."/>
            <person name="McMahon K.D."/>
            <person name="Konstantinidis K.T."/>
            <person name="Eloe-Fadrosh E.A."/>
            <person name="Kyrpides N.C."/>
            <person name="Woyke T."/>
        </authorList>
    </citation>
    <scope>NUCLEOTIDE SEQUENCE</scope>
    <source>
        <strain evidence="1">GVMAG-M-3300023179-132</strain>
    </source>
</reference>
<name>A0A6C0E4B6_9ZZZZ</name>
<dbReference type="Gene3D" id="3.30.310.10">
    <property type="entry name" value="TATA-Binding Protein"/>
    <property type="match status" value="2"/>
</dbReference>
<dbReference type="EMBL" id="MN739736">
    <property type="protein sequence ID" value="QHT24017.1"/>
    <property type="molecule type" value="Genomic_DNA"/>
</dbReference>
<dbReference type="AlphaFoldDB" id="A0A6C0E4B6"/>
<evidence type="ECO:0000313" key="1">
    <source>
        <dbReference type="EMBL" id="QHT24017.1"/>
    </source>
</evidence>
<protein>
    <submittedName>
        <fullName evidence="1">Uncharacterized protein</fullName>
    </submittedName>
</protein>